<keyword evidence="3" id="KW-0645">Protease</keyword>
<keyword evidence="8" id="KW-1185">Reference proteome</keyword>
<evidence type="ECO:0000259" key="6">
    <source>
        <dbReference type="PROSITE" id="PS00631"/>
    </source>
</evidence>
<keyword evidence="2 7" id="KW-0031">Aminopeptidase</keyword>
<sequence>MPARFAAPDTAALPLHLIESDGLDPWLADQPAPVAAWAKASGFTGALGTALMIPGPEGAPVAALAGYGTAAQRARHRFPLAGAVPSLAPGVYRIASGLPEGGAMTESLGWLLTGYQFTRYRAGSDVTRALVAPEGVDAGRVETLAAAEWLTRDLVNTPASDMGPDALEAAARALAADHGASIEVITGDDLLARNFPMIHAVGRASAQAPRLIDLRWGASGPLLTLVGKGVCFDTGGLNLKPGASMGLMKKDMGGAANTLGLAQAIMTLGLKLRLRLLIPAVENSVAGNSFRPGDILTSRKGLTVEINNTDAEGRLVLADALSYGDDEAPDLMISMATLTGAARVAVGPDLAPFYADDEALAAALAQAGGQLADPVWRMPFHTPYEAMIEPGIADLDNAPSGGFAGSITAALFLRRFTAQAKRYAHFDIYAWQPSAAPGRPKGGLGQGGRAILGALPEVLDL</sequence>
<organism evidence="7 8">
    <name type="scientific">Maliponia aquimaris</name>
    <dbReference type="NCBI Taxonomy" id="1673631"/>
    <lineage>
        <taxon>Bacteria</taxon>
        <taxon>Pseudomonadati</taxon>
        <taxon>Pseudomonadota</taxon>
        <taxon>Alphaproteobacteria</taxon>
        <taxon>Rhodobacterales</taxon>
        <taxon>Paracoccaceae</taxon>
        <taxon>Maliponia</taxon>
    </lineage>
</organism>
<dbReference type="Pfam" id="PF21337">
    <property type="entry name" value="Peptidase_M17_N_1"/>
    <property type="match status" value="1"/>
</dbReference>
<evidence type="ECO:0000256" key="2">
    <source>
        <dbReference type="ARBA" id="ARBA00022438"/>
    </source>
</evidence>
<dbReference type="OrthoDB" id="9809354at2"/>
<dbReference type="RefSeq" id="WP_094022302.1">
    <property type="nucleotide sequence ID" value="NZ_FXYF01000010.1"/>
</dbReference>
<dbReference type="GO" id="GO:0005737">
    <property type="term" value="C:cytoplasm"/>
    <property type="evidence" value="ECO:0007669"/>
    <property type="project" value="InterPro"/>
</dbReference>
<dbReference type="InterPro" id="IPR011356">
    <property type="entry name" value="Leucine_aapep/pepB"/>
</dbReference>
<dbReference type="GO" id="GO:0070006">
    <property type="term" value="F:metalloaminopeptidase activity"/>
    <property type="evidence" value="ECO:0007669"/>
    <property type="project" value="InterPro"/>
</dbReference>
<dbReference type="PROSITE" id="PS00631">
    <property type="entry name" value="CYTOSOL_AP"/>
    <property type="match status" value="1"/>
</dbReference>
<protein>
    <submittedName>
        <fullName evidence="7">Peptidase B</fullName>
        <ecNumber evidence="7">3.4.11.23</ecNumber>
    </submittedName>
</protein>
<dbReference type="EMBL" id="FXYF01000010">
    <property type="protein sequence ID" value="SMX46789.1"/>
    <property type="molecule type" value="Genomic_DNA"/>
</dbReference>
<name>A0A238KVI8_9RHOB</name>
<evidence type="ECO:0000313" key="8">
    <source>
        <dbReference type="Proteomes" id="UP000207598"/>
    </source>
</evidence>
<dbReference type="InterPro" id="IPR043472">
    <property type="entry name" value="Macro_dom-like"/>
</dbReference>
<evidence type="ECO:0000256" key="5">
    <source>
        <dbReference type="ARBA" id="ARBA00023211"/>
    </source>
</evidence>
<dbReference type="GO" id="GO:0006508">
    <property type="term" value="P:proteolysis"/>
    <property type="evidence" value="ECO:0007669"/>
    <property type="project" value="UniProtKB-KW"/>
</dbReference>
<gene>
    <name evidence="7" type="primary">pepB</name>
    <name evidence="7" type="ORF">MAA8898_03525</name>
</gene>
<dbReference type="AlphaFoldDB" id="A0A238KVI8"/>
<dbReference type="PANTHER" id="PTHR11963:SF20">
    <property type="entry name" value="PEPTIDASE B"/>
    <property type="match status" value="1"/>
</dbReference>
<accession>A0A238KVI8</accession>
<dbReference type="Gene3D" id="3.40.630.10">
    <property type="entry name" value="Zn peptidases"/>
    <property type="match status" value="1"/>
</dbReference>
<dbReference type="InterPro" id="IPR000819">
    <property type="entry name" value="Peptidase_M17_C"/>
</dbReference>
<keyword evidence="5" id="KW-0464">Manganese</keyword>
<dbReference type="CDD" id="cd00433">
    <property type="entry name" value="Peptidase_M17"/>
    <property type="match status" value="1"/>
</dbReference>
<comment type="similarity">
    <text evidence="1">Belongs to the peptidase M17 family.</text>
</comment>
<dbReference type="PANTHER" id="PTHR11963">
    <property type="entry name" value="LEUCINE AMINOPEPTIDASE-RELATED"/>
    <property type="match status" value="1"/>
</dbReference>
<dbReference type="Pfam" id="PF00883">
    <property type="entry name" value="Peptidase_M17"/>
    <property type="match status" value="1"/>
</dbReference>
<dbReference type="EC" id="3.4.11.23" evidence="7"/>
<dbReference type="PRINTS" id="PR00481">
    <property type="entry name" value="LAMNOPPTDASE"/>
</dbReference>
<evidence type="ECO:0000256" key="1">
    <source>
        <dbReference type="ARBA" id="ARBA00009528"/>
    </source>
</evidence>
<evidence type="ECO:0000313" key="7">
    <source>
        <dbReference type="EMBL" id="SMX46789.1"/>
    </source>
</evidence>
<proteinExistence type="inferred from homology"/>
<feature type="domain" description="Cytosol aminopeptidase" evidence="6">
    <location>
        <begin position="308"/>
        <end position="315"/>
    </location>
</feature>
<dbReference type="Proteomes" id="UP000207598">
    <property type="component" value="Unassembled WGS sequence"/>
</dbReference>
<reference evidence="7 8" key="1">
    <citation type="submission" date="2017-05" db="EMBL/GenBank/DDBJ databases">
        <authorList>
            <person name="Song R."/>
            <person name="Chenine A.L."/>
            <person name="Ruprecht R.M."/>
        </authorList>
    </citation>
    <scope>NUCLEOTIDE SEQUENCE [LARGE SCALE GENOMIC DNA]</scope>
    <source>
        <strain evidence="7 8">CECT 8898</strain>
    </source>
</reference>
<evidence type="ECO:0000256" key="3">
    <source>
        <dbReference type="ARBA" id="ARBA00022670"/>
    </source>
</evidence>
<dbReference type="SUPFAM" id="SSF53187">
    <property type="entry name" value="Zn-dependent exopeptidases"/>
    <property type="match status" value="1"/>
</dbReference>
<dbReference type="GO" id="GO:0030145">
    <property type="term" value="F:manganese ion binding"/>
    <property type="evidence" value="ECO:0007669"/>
    <property type="project" value="InterPro"/>
</dbReference>
<dbReference type="InterPro" id="IPR048816">
    <property type="entry name" value="Peptidase_M17_N_1"/>
</dbReference>
<evidence type="ECO:0000256" key="4">
    <source>
        <dbReference type="ARBA" id="ARBA00022801"/>
    </source>
</evidence>
<dbReference type="Gene3D" id="3.40.220.10">
    <property type="entry name" value="Leucine Aminopeptidase, subunit E, domain 1"/>
    <property type="match status" value="1"/>
</dbReference>
<keyword evidence="4 7" id="KW-0378">Hydrolase</keyword>